<dbReference type="InterPro" id="IPR001406">
    <property type="entry name" value="PsdUridine_synth_TruA"/>
</dbReference>
<evidence type="ECO:0000313" key="9">
    <source>
        <dbReference type="EMBL" id="EFG55559.1"/>
    </source>
</evidence>
<dbReference type="PATRIC" id="fig|585524.9.peg.95"/>
<proteinExistence type="inferred from homology"/>
<dbReference type="Gene3D" id="3.30.70.660">
    <property type="entry name" value="Pseudouridine synthase I, catalytic domain, C-terminal subdomain"/>
    <property type="match status" value="1"/>
</dbReference>
<dbReference type="RefSeq" id="WP_006351903.1">
    <property type="nucleotide sequence ID" value="NZ_ADNY01000029.1"/>
</dbReference>
<comment type="catalytic activity">
    <reaction evidence="4 7">
        <text>uridine(38/39/40) in tRNA = pseudouridine(38/39/40) in tRNA</text>
        <dbReference type="Rhea" id="RHEA:22376"/>
        <dbReference type="Rhea" id="RHEA-COMP:10085"/>
        <dbReference type="Rhea" id="RHEA-COMP:10087"/>
        <dbReference type="ChEBI" id="CHEBI:65314"/>
        <dbReference type="ChEBI" id="CHEBI:65315"/>
        <dbReference type="EC" id="5.4.99.12"/>
    </reaction>
</comment>
<dbReference type="SUPFAM" id="SSF55120">
    <property type="entry name" value="Pseudouridine synthase"/>
    <property type="match status" value="1"/>
</dbReference>
<dbReference type="FunFam" id="3.30.70.580:FF:000001">
    <property type="entry name" value="tRNA pseudouridine synthase A"/>
    <property type="match status" value="1"/>
</dbReference>
<feature type="domain" description="Pseudouridine synthase I TruA alpha/beta" evidence="8">
    <location>
        <begin position="9"/>
        <end position="107"/>
    </location>
</feature>
<comment type="function">
    <text evidence="4">Formation of pseudouridine at positions 38, 39 and 40 in the anticodon stem and loop of transfer RNAs.</text>
</comment>
<dbReference type="EC" id="5.4.99.12" evidence="4"/>
<accession>D4YT89</accession>
<dbReference type="Proteomes" id="UP000004069">
    <property type="component" value="Unassembled WGS sequence"/>
</dbReference>
<dbReference type="PANTHER" id="PTHR11142">
    <property type="entry name" value="PSEUDOURIDYLATE SYNTHASE"/>
    <property type="match status" value="1"/>
</dbReference>
<dbReference type="STRING" id="83683.B1745_01460"/>
<reference evidence="9 10" key="1">
    <citation type="submission" date="2010-04" db="EMBL/GenBank/DDBJ databases">
        <authorList>
            <person name="Muzny D."/>
            <person name="Qin X."/>
            <person name="Deng J."/>
            <person name="Jiang H."/>
            <person name="Liu Y."/>
            <person name="Qu J."/>
            <person name="Song X.-Z."/>
            <person name="Zhang L."/>
            <person name="Thornton R."/>
            <person name="Coyle M."/>
            <person name="Francisco L."/>
            <person name="Jackson L."/>
            <person name="Javaid M."/>
            <person name="Korchina V."/>
            <person name="Kovar C."/>
            <person name="Mata R."/>
            <person name="Mathew T."/>
            <person name="Ngo R."/>
            <person name="Nguyen L."/>
            <person name="Nguyen N."/>
            <person name="Okwuonu G."/>
            <person name="Ongeri F."/>
            <person name="Pham C."/>
            <person name="Simmons D."/>
            <person name="Wilczek-Boney K."/>
            <person name="Hale W."/>
            <person name="Jakkamsetti A."/>
            <person name="Pham P."/>
            <person name="Ruth R."/>
            <person name="San Lucas F."/>
            <person name="Warren J."/>
            <person name="Zhang J."/>
            <person name="Zhao Z."/>
            <person name="Zhou C."/>
            <person name="Zhu D."/>
            <person name="Lee S."/>
            <person name="Bess C."/>
            <person name="Blankenburg K."/>
            <person name="Forbes L."/>
            <person name="Fu Q."/>
            <person name="Gubbala S."/>
            <person name="Hirani K."/>
            <person name="Jayaseelan J.C."/>
            <person name="Lara F."/>
            <person name="Munidasa M."/>
            <person name="Palculict T."/>
            <person name="Patil S."/>
            <person name="Pu L.-L."/>
            <person name="Saada N."/>
            <person name="Tang L."/>
            <person name="Weissenberger G."/>
            <person name="Zhu Y."/>
            <person name="Hemphill L."/>
            <person name="Shang Y."/>
            <person name="Youmans B."/>
            <person name="Ayvaz T."/>
            <person name="Ross M."/>
            <person name="Santibanez J."/>
            <person name="Aqrawi P."/>
            <person name="Gross S."/>
            <person name="Joshi V."/>
            <person name="Fowler G."/>
            <person name="Nazareth L."/>
            <person name="Reid J."/>
            <person name="Worley K."/>
            <person name="Petrosino J."/>
            <person name="Highlander S."/>
            <person name="Gibbs R."/>
        </authorList>
    </citation>
    <scope>NUCLEOTIDE SEQUENCE [LARGE SCALE GENOMIC DNA]</scope>
    <source>
        <strain evidence="9 10">DSM 11664</strain>
    </source>
</reference>
<dbReference type="NCBIfam" id="TIGR00071">
    <property type="entry name" value="hisT_truA"/>
    <property type="match status" value="1"/>
</dbReference>
<evidence type="ECO:0000256" key="4">
    <source>
        <dbReference type="HAMAP-Rule" id="MF_00171"/>
    </source>
</evidence>
<evidence type="ECO:0000313" key="10">
    <source>
        <dbReference type="Proteomes" id="UP000004069"/>
    </source>
</evidence>
<comment type="subunit">
    <text evidence="4">Homodimer.</text>
</comment>
<sequence>MSTRYKMLMAYDGHLFHGFQVQPNQRTVQGTVEEALKKMTKGKRVIVEGSGRTDAGVHAMGQVIQFDYPGNRIPAEKMILALNSMMPMDIIFKECEIASPDFHVRYSIKGKWYRYRMSLDHFVNPFKRFYTGHYPYPIDVSKMKEAAKDLLGKHDFTSFAASGGQIKNKVRTMYYVNVEKNESQNELVFDFICSGFLYNMVRILVATLLEIGSGKRPVHDFPRIIKAKDRLQVTQTAPASGLYLYHVFYDKLPDKYRQDLLL</sequence>
<dbReference type="PIRSF" id="PIRSF001430">
    <property type="entry name" value="tRNA_psdUrid_synth"/>
    <property type="match status" value="1"/>
</dbReference>
<evidence type="ECO:0000256" key="7">
    <source>
        <dbReference type="RuleBase" id="RU003792"/>
    </source>
</evidence>
<dbReference type="eggNOG" id="COG0101">
    <property type="taxonomic scope" value="Bacteria"/>
</dbReference>
<protein>
    <recommendedName>
        <fullName evidence="4">tRNA pseudouridine synthase A</fullName>
        <ecNumber evidence="4">5.4.99.12</ecNumber>
    </recommendedName>
    <alternativeName>
        <fullName evidence="4">tRNA pseudouridine(38-40) synthase</fullName>
    </alternativeName>
    <alternativeName>
        <fullName evidence="4">tRNA pseudouridylate synthase I</fullName>
    </alternativeName>
    <alternativeName>
        <fullName evidence="4">tRNA-uridine isomerase I</fullName>
    </alternativeName>
</protein>
<gene>
    <name evidence="4 9" type="primary">truA</name>
    <name evidence="9" type="ORF">HMPREF0493_0750</name>
</gene>
<dbReference type="GO" id="GO:0003723">
    <property type="term" value="F:RNA binding"/>
    <property type="evidence" value="ECO:0007669"/>
    <property type="project" value="InterPro"/>
</dbReference>
<evidence type="ECO:0000256" key="5">
    <source>
        <dbReference type="PIRSR" id="PIRSR001430-1"/>
    </source>
</evidence>
<dbReference type="InterPro" id="IPR020095">
    <property type="entry name" value="PsdUridine_synth_TruA_C"/>
</dbReference>
<dbReference type="GO" id="GO:0031119">
    <property type="term" value="P:tRNA pseudouridine synthesis"/>
    <property type="evidence" value="ECO:0007669"/>
    <property type="project" value="UniProtKB-UniRule"/>
</dbReference>
<dbReference type="InterPro" id="IPR020097">
    <property type="entry name" value="PsdUridine_synth_TruA_a/b_dom"/>
</dbReference>
<evidence type="ECO:0000259" key="8">
    <source>
        <dbReference type="Pfam" id="PF01416"/>
    </source>
</evidence>
<evidence type="ECO:0000256" key="6">
    <source>
        <dbReference type="PIRSR" id="PIRSR001430-2"/>
    </source>
</evidence>
<evidence type="ECO:0000256" key="3">
    <source>
        <dbReference type="ARBA" id="ARBA00023235"/>
    </source>
</evidence>
<dbReference type="OrthoDB" id="9811823at2"/>
<dbReference type="AlphaFoldDB" id="D4YT89"/>
<dbReference type="Gene3D" id="3.30.70.580">
    <property type="entry name" value="Pseudouridine synthase I, catalytic domain, N-terminal subdomain"/>
    <property type="match status" value="1"/>
</dbReference>
<dbReference type="InterPro" id="IPR020103">
    <property type="entry name" value="PsdUridine_synth_cat_dom_sf"/>
</dbReference>
<feature type="domain" description="Pseudouridine synthase I TruA alpha/beta" evidence="8">
    <location>
        <begin position="146"/>
        <end position="250"/>
    </location>
</feature>
<comment type="similarity">
    <text evidence="1 4 7">Belongs to the tRNA pseudouridine synthase TruA family.</text>
</comment>
<evidence type="ECO:0000256" key="1">
    <source>
        <dbReference type="ARBA" id="ARBA00009375"/>
    </source>
</evidence>
<feature type="binding site" evidence="4 6">
    <location>
        <position position="113"/>
    </location>
    <ligand>
        <name>substrate</name>
    </ligand>
</feature>
<name>D4YT89_9LACO</name>
<dbReference type="HAMAP" id="MF_00171">
    <property type="entry name" value="TruA"/>
    <property type="match status" value="1"/>
</dbReference>
<dbReference type="GO" id="GO:0160147">
    <property type="term" value="F:tRNA pseudouridine(38-40) synthase activity"/>
    <property type="evidence" value="ECO:0007669"/>
    <property type="project" value="UniProtKB-EC"/>
</dbReference>
<feature type="active site" description="Nucleophile" evidence="4 5">
    <location>
        <position position="54"/>
    </location>
</feature>
<comment type="caution">
    <text evidence="9">The sequence shown here is derived from an EMBL/GenBank/DDBJ whole genome shotgun (WGS) entry which is preliminary data.</text>
</comment>
<dbReference type="EMBL" id="ADNY01000029">
    <property type="protein sequence ID" value="EFG55559.1"/>
    <property type="molecule type" value="Genomic_DNA"/>
</dbReference>
<keyword evidence="2 4" id="KW-0819">tRNA processing</keyword>
<dbReference type="InterPro" id="IPR020094">
    <property type="entry name" value="TruA/RsuA/RluB/E/F_N"/>
</dbReference>
<evidence type="ECO:0000256" key="2">
    <source>
        <dbReference type="ARBA" id="ARBA00022694"/>
    </source>
</evidence>
<comment type="caution">
    <text evidence="4">Lacks conserved residue(s) required for the propagation of feature annotation.</text>
</comment>
<keyword evidence="3 4" id="KW-0413">Isomerase</keyword>
<dbReference type="Pfam" id="PF01416">
    <property type="entry name" value="PseudoU_synth_1"/>
    <property type="match status" value="2"/>
</dbReference>
<dbReference type="PANTHER" id="PTHR11142:SF0">
    <property type="entry name" value="TRNA PSEUDOURIDINE SYNTHASE-LIKE 1"/>
    <property type="match status" value="1"/>
</dbReference>
<keyword evidence="10" id="KW-1185">Reference proteome</keyword>
<organism evidence="9 10">
    <name type="scientific">Lactobacillus amylolyticus DSM 11664</name>
    <dbReference type="NCBI Taxonomy" id="585524"/>
    <lineage>
        <taxon>Bacteria</taxon>
        <taxon>Bacillati</taxon>
        <taxon>Bacillota</taxon>
        <taxon>Bacilli</taxon>
        <taxon>Lactobacillales</taxon>
        <taxon>Lactobacillaceae</taxon>
        <taxon>Lactobacillus</taxon>
    </lineage>
</organism>
<dbReference type="CDD" id="cd02570">
    <property type="entry name" value="PseudoU_synth_EcTruA"/>
    <property type="match status" value="1"/>
</dbReference>